<dbReference type="Gene3D" id="3.40.50.1820">
    <property type="entry name" value="alpha/beta hydrolase"/>
    <property type="match status" value="1"/>
</dbReference>
<reference evidence="1 2" key="1">
    <citation type="submission" date="2016-03" db="EMBL/GenBank/DDBJ databases">
        <title>Draft Genome Sequence of the Strain BR 10245 (Bradyrhizobium sp.) isolated from nodules of Centrolobium paraense.</title>
        <authorList>
            <person name="Simoes-Araujo J.L.Sr."/>
            <person name="Barauna A.C."/>
            <person name="Silva K."/>
            <person name="Zilli J.E."/>
        </authorList>
    </citation>
    <scope>NUCLEOTIDE SEQUENCE [LARGE SCALE GENOMIC DNA]</scope>
    <source>
        <strain evidence="1 2">BR 10245</strain>
    </source>
</reference>
<dbReference type="RefSeq" id="WP_063697299.1">
    <property type="nucleotide sequence ID" value="NZ_LUUB01000029.1"/>
</dbReference>
<evidence type="ECO:0000313" key="2">
    <source>
        <dbReference type="Proteomes" id="UP000076959"/>
    </source>
</evidence>
<dbReference type="STRING" id="1505087.AYJ54_41975"/>
<dbReference type="InterPro" id="IPR029058">
    <property type="entry name" value="AB_hydrolase_fold"/>
</dbReference>
<dbReference type="ESTHER" id="9brad-a0a176z4s0">
    <property type="family name" value="Chlorophyllase"/>
</dbReference>
<dbReference type="OrthoDB" id="9814760at2"/>
<dbReference type="Proteomes" id="UP000076959">
    <property type="component" value="Unassembled WGS sequence"/>
</dbReference>
<keyword evidence="1" id="KW-0378">Hydrolase</keyword>
<accession>A0A176Z4S0</accession>
<proteinExistence type="predicted"/>
<sequence>MKRGITVFVTVAALMAFTYFVAGKWAIHHKTVALSDIIRGDRDVTVEVSIRRDREIEAMAEMIELPVVILSHGNTVKHTEYSFLTNTFAARGYMVVSIQHDLSSDDPMVTKIGEEYVGRRMQYNRGIFNILFAIEQLKRLYPNADYKHLTLVGHSNGGDISMYFAKLHPEMVKKVVTLDNLRVPFVTDGRVKILSFRSKDPQFKADPGVVPDDETCAKAGIQVVKTEFQHNELSDRGSDRVKDFIEGTVHDFLNDLGEDDSPFNMPRLSKPRPTIDQLAAAVPGH</sequence>
<comment type="caution">
    <text evidence="1">The sequence shown here is derived from an EMBL/GenBank/DDBJ whole genome shotgun (WGS) entry which is preliminary data.</text>
</comment>
<name>A0A176Z4S0_9BRAD</name>
<dbReference type="GO" id="GO:0016787">
    <property type="term" value="F:hydrolase activity"/>
    <property type="evidence" value="ECO:0007669"/>
    <property type="project" value="UniProtKB-KW"/>
</dbReference>
<dbReference type="AlphaFoldDB" id="A0A176Z4S0"/>
<gene>
    <name evidence="1" type="ORF">AYJ54_41975</name>
</gene>
<protein>
    <submittedName>
        <fullName evidence="1">Hydrolase</fullName>
    </submittedName>
</protein>
<dbReference type="EMBL" id="LUUB01000029">
    <property type="protein sequence ID" value="OAF14690.1"/>
    <property type="molecule type" value="Genomic_DNA"/>
</dbReference>
<evidence type="ECO:0000313" key="1">
    <source>
        <dbReference type="EMBL" id="OAF14690.1"/>
    </source>
</evidence>
<organism evidence="1 2">
    <name type="scientific">Bradyrhizobium centrolobii</name>
    <dbReference type="NCBI Taxonomy" id="1505087"/>
    <lineage>
        <taxon>Bacteria</taxon>
        <taxon>Pseudomonadati</taxon>
        <taxon>Pseudomonadota</taxon>
        <taxon>Alphaproteobacteria</taxon>
        <taxon>Hyphomicrobiales</taxon>
        <taxon>Nitrobacteraceae</taxon>
        <taxon>Bradyrhizobium</taxon>
    </lineage>
</organism>
<keyword evidence="2" id="KW-1185">Reference proteome</keyword>
<dbReference type="SUPFAM" id="SSF53474">
    <property type="entry name" value="alpha/beta-Hydrolases"/>
    <property type="match status" value="1"/>
</dbReference>